<feature type="domain" description="Myb-like" evidence="9">
    <location>
        <begin position="87"/>
        <end position="138"/>
    </location>
</feature>
<feature type="domain" description="HTH myb-type" evidence="10">
    <location>
        <begin position="87"/>
        <end position="142"/>
    </location>
</feature>
<evidence type="ECO:0000256" key="7">
    <source>
        <dbReference type="ARBA" id="ARBA00023242"/>
    </source>
</evidence>
<feature type="region of interest" description="Disordered" evidence="8">
    <location>
        <begin position="17"/>
        <end position="36"/>
    </location>
</feature>
<dbReference type="Proteomes" id="UP000472260">
    <property type="component" value="Unassembled WGS sequence"/>
</dbReference>
<dbReference type="PANTHER" id="PTHR45614">
    <property type="entry name" value="MYB PROTEIN-RELATED"/>
    <property type="match status" value="1"/>
</dbReference>
<organism evidence="11 12">
    <name type="scientific">Sinocyclocheilus anshuiensis</name>
    <dbReference type="NCBI Taxonomy" id="1608454"/>
    <lineage>
        <taxon>Eukaryota</taxon>
        <taxon>Metazoa</taxon>
        <taxon>Chordata</taxon>
        <taxon>Craniata</taxon>
        <taxon>Vertebrata</taxon>
        <taxon>Euteleostomi</taxon>
        <taxon>Actinopterygii</taxon>
        <taxon>Neopterygii</taxon>
        <taxon>Teleostei</taxon>
        <taxon>Ostariophysi</taxon>
        <taxon>Cypriniformes</taxon>
        <taxon>Cyprinidae</taxon>
        <taxon>Cyprininae</taxon>
        <taxon>Sinocyclocheilus</taxon>
    </lineage>
</organism>
<dbReference type="PROSITE" id="PS50090">
    <property type="entry name" value="MYB_LIKE"/>
    <property type="match status" value="3"/>
</dbReference>
<dbReference type="Pfam" id="PF07988">
    <property type="entry name" value="LMSTEN"/>
    <property type="match status" value="1"/>
</dbReference>
<comment type="subcellular location">
    <subcellularLocation>
        <location evidence="1">Nucleus</location>
    </subcellularLocation>
</comment>
<dbReference type="PANTHER" id="PTHR45614:SF9">
    <property type="entry name" value="MYB-RELATED PROTEIN A"/>
    <property type="match status" value="1"/>
</dbReference>
<sequence>LPFLYSLFVFYGCSEDEDDERHSTEPDSRDPKNSKKTLCKIKWSRDEDEKLKKLVEQHGTGAWKSIANYFPTRTDGQCQHRWQKVLNPELVKGPWTKEEDQRVIELVHKYGPKRWSVIAKHLQGRIGKQCRERWHNHLNPEVKKSSWTQEEDRIIYEAHKRLGNRWAEISKLLPGRTDNSIKNHWNSTMRRKVEHEGYFPSVEYQHDQNQMIMSGQSQVIILVFGVLVKLSVKFVSRSLFAPLPPGSSSSQPCHDDPDKEKRIKELELLLMSAESEVRRQLGPQSFSSWSDSLPDDTVTTAESVEDRGVELCRLEEGQPAAMPLPVSPSKFLAAEASAVLSTLETIPEFAETMELIDSFFNVSGGEPLSLDNPALTSTPVCGQKCLLNTPHQRETTPKHQKENAGFRTPKLHKNIIVHTPRTPTPFKNALAAQEKMHGPLRMVVSPNGKTLDAVSLLRGLQQYMYCVCVCMCIYICMCMCMAWDGCHHASQPMRAFGVGLRLQHRSAHMKRSRLHKWEIGIAREGSREMLSLSTVECIVLLTLWFIILSRLGRGNTHGPLTIYCFTDLSLLPLRNVHTIMLHVSEVPRSAHTTCTAPEPN</sequence>
<dbReference type="GO" id="GO:0000978">
    <property type="term" value="F:RNA polymerase II cis-regulatory region sequence-specific DNA binding"/>
    <property type="evidence" value="ECO:0007669"/>
    <property type="project" value="TreeGrafter"/>
</dbReference>
<feature type="domain" description="Myb-like" evidence="9">
    <location>
        <begin position="139"/>
        <end position="189"/>
    </location>
</feature>
<evidence type="ECO:0000259" key="10">
    <source>
        <dbReference type="PROSITE" id="PS51294"/>
    </source>
</evidence>
<keyword evidence="4" id="KW-0238">DNA-binding</keyword>
<evidence type="ECO:0000256" key="4">
    <source>
        <dbReference type="ARBA" id="ARBA00023125"/>
    </source>
</evidence>
<dbReference type="SUPFAM" id="SSF46689">
    <property type="entry name" value="Homeodomain-like"/>
    <property type="match status" value="2"/>
</dbReference>
<evidence type="ECO:0000256" key="6">
    <source>
        <dbReference type="ARBA" id="ARBA00023163"/>
    </source>
</evidence>
<name>A0A671T837_9TELE</name>
<evidence type="ECO:0000256" key="1">
    <source>
        <dbReference type="ARBA" id="ARBA00004123"/>
    </source>
</evidence>
<dbReference type="FunFam" id="1.10.10.60:FF:000016">
    <property type="entry name" value="Transcriptional activator Myb isoform A"/>
    <property type="match status" value="1"/>
</dbReference>
<dbReference type="InterPro" id="IPR017930">
    <property type="entry name" value="Myb_dom"/>
</dbReference>
<feature type="domain" description="HTH myb-type" evidence="10">
    <location>
        <begin position="35"/>
        <end position="86"/>
    </location>
</feature>
<keyword evidence="6" id="KW-0804">Transcription</keyword>
<reference evidence="11" key="1">
    <citation type="submission" date="2025-08" db="UniProtKB">
        <authorList>
            <consortium name="Ensembl"/>
        </authorList>
    </citation>
    <scope>IDENTIFICATION</scope>
</reference>
<keyword evidence="12" id="KW-1185">Reference proteome</keyword>
<dbReference type="InterPro" id="IPR012642">
    <property type="entry name" value="Tscrpt_reg_Wos2-domain"/>
</dbReference>
<accession>A0A671T837</accession>
<dbReference type="CDD" id="cd00167">
    <property type="entry name" value="SANT"/>
    <property type="match status" value="3"/>
</dbReference>
<dbReference type="InterPro" id="IPR015395">
    <property type="entry name" value="C-myb_C"/>
</dbReference>
<dbReference type="InterPro" id="IPR050560">
    <property type="entry name" value="MYB_TF"/>
</dbReference>
<protein>
    <recommendedName>
        <fullName evidence="13">V-myb avian myeloblastosis viral oncogene homolog-like 1</fullName>
    </recommendedName>
</protein>
<dbReference type="Pfam" id="PF09316">
    <property type="entry name" value="Cmyb_C"/>
    <property type="match status" value="1"/>
</dbReference>
<dbReference type="GO" id="GO:0005634">
    <property type="term" value="C:nucleus"/>
    <property type="evidence" value="ECO:0007669"/>
    <property type="project" value="UniProtKB-SubCell"/>
</dbReference>
<feature type="domain" description="Myb-like" evidence="9">
    <location>
        <begin position="35"/>
        <end position="86"/>
    </location>
</feature>
<dbReference type="SMART" id="SM00717">
    <property type="entry name" value="SANT"/>
    <property type="match status" value="3"/>
</dbReference>
<evidence type="ECO:0000256" key="8">
    <source>
        <dbReference type="SAM" id="MobiDB-lite"/>
    </source>
</evidence>
<dbReference type="Gene3D" id="1.10.10.60">
    <property type="entry name" value="Homeodomain-like"/>
    <property type="match status" value="3"/>
</dbReference>
<keyword evidence="5" id="KW-0010">Activator</keyword>
<evidence type="ECO:0000256" key="3">
    <source>
        <dbReference type="ARBA" id="ARBA00023015"/>
    </source>
</evidence>
<evidence type="ECO:0000256" key="2">
    <source>
        <dbReference type="ARBA" id="ARBA00022737"/>
    </source>
</evidence>
<feature type="domain" description="HTH myb-type" evidence="10">
    <location>
        <begin position="143"/>
        <end position="193"/>
    </location>
</feature>
<gene>
    <name evidence="11" type="primary">mybl1</name>
</gene>
<feature type="compositionally biased region" description="Basic and acidic residues" evidence="8">
    <location>
        <begin position="20"/>
        <end position="33"/>
    </location>
</feature>
<evidence type="ECO:0008006" key="13">
    <source>
        <dbReference type="Google" id="ProtNLM"/>
    </source>
</evidence>
<dbReference type="FunFam" id="1.10.10.60:FF:000042">
    <property type="entry name" value="Transcriptional activator Myb isoform A"/>
    <property type="match status" value="1"/>
</dbReference>
<dbReference type="FunFam" id="1.10.10.60:FF:000010">
    <property type="entry name" value="Transcriptional activator Myb isoform A"/>
    <property type="match status" value="1"/>
</dbReference>
<keyword evidence="2" id="KW-0677">Repeat</keyword>
<keyword evidence="7" id="KW-0539">Nucleus</keyword>
<proteinExistence type="predicted"/>
<dbReference type="AlphaFoldDB" id="A0A671T837"/>
<evidence type="ECO:0000259" key="9">
    <source>
        <dbReference type="PROSITE" id="PS50090"/>
    </source>
</evidence>
<dbReference type="InterPro" id="IPR009057">
    <property type="entry name" value="Homeodomain-like_sf"/>
</dbReference>
<evidence type="ECO:0000313" key="12">
    <source>
        <dbReference type="Proteomes" id="UP000472260"/>
    </source>
</evidence>
<keyword evidence="3" id="KW-0805">Transcription regulation</keyword>
<evidence type="ECO:0000256" key="5">
    <source>
        <dbReference type="ARBA" id="ARBA00023159"/>
    </source>
</evidence>
<reference evidence="11" key="2">
    <citation type="submission" date="2025-09" db="UniProtKB">
        <authorList>
            <consortium name="Ensembl"/>
        </authorList>
    </citation>
    <scope>IDENTIFICATION</scope>
</reference>
<dbReference type="Ensembl" id="ENSSANT00000111116.1">
    <property type="protein sequence ID" value="ENSSANP00000104707.1"/>
    <property type="gene ID" value="ENSSANG00000051252.1"/>
</dbReference>
<dbReference type="InterPro" id="IPR001005">
    <property type="entry name" value="SANT/Myb"/>
</dbReference>
<evidence type="ECO:0000313" key="11">
    <source>
        <dbReference type="Ensembl" id="ENSSANP00000104707.1"/>
    </source>
</evidence>
<dbReference type="GO" id="GO:0000981">
    <property type="term" value="F:DNA-binding transcription factor activity, RNA polymerase II-specific"/>
    <property type="evidence" value="ECO:0007669"/>
    <property type="project" value="TreeGrafter"/>
</dbReference>
<dbReference type="PROSITE" id="PS51294">
    <property type="entry name" value="HTH_MYB"/>
    <property type="match status" value="3"/>
</dbReference>
<dbReference type="Pfam" id="PF00249">
    <property type="entry name" value="Myb_DNA-binding"/>
    <property type="match status" value="3"/>
</dbReference>